<protein>
    <submittedName>
        <fullName evidence="5">DDB1- and CUL4-associated factor</fullName>
    </submittedName>
</protein>
<dbReference type="InterPro" id="IPR052254">
    <property type="entry name" value="CUL4-DDB1_E3_ligase_receptor"/>
</dbReference>
<dbReference type="PROSITE" id="PS00678">
    <property type="entry name" value="WD_REPEATS_1"/>
    <property type="match status" value="1"/>
</dbReference>
<dbReference type="AlphaFoldDB" id="A0AAW2YYL4"/>
<keyword evidence="1 3" id="KW-0853">WD repeat</keyword>
<dbReference type="PROSITE" id="PS50082">
    <property type="entry name" value="WD_REPEATS_2"/>
    <property type="match status" value="1"/>
</dbReference>
<comment type="caution">
    <text evidence="5">The sequence shown here is derived from an EMBL/GenBank/DDBJ whole genome shotgun (WGS) entry which is preliminary data.</text>
</comment>
<dbReference type="Gene3D" id="2.130.10.10">
    <property type="entry name" value="YVTN repeat-like/Quinoprotein amine dehydrogenase"/>
    <property type="match status" value="2"/>
</dbReference>
<evidence type="ECO:0000313" key="6">
    <source>
        <dbReference type="Proteomes" id="UP001431209"/>
    </source>
</evidence>
<name>A0AAW2YYL4_9EUKA</name>
<dbReference type="InterPro" id="IPR019775">
    <property type="entry name" value="WD40_repeat_CS"/>
</dbReference>
<accession>A0AAW2YYL4</accession>
<dbReference type="GO" id="GO:0080008">
    <property type="term" value="C:Cul4-RING E3 ubiquitin ligase complex"/>
    <property type="evidence" value="ECO:0007669"/>
    <property type="project" value="TreeGrafter"/>
</dbReference>
<dbReference type="InterPro" id="IPR015943">
    <property type="entry name" value="WD40/YVTN_repeat-like_dom_sf"/>
</dbReference>
<feature type="region of interest" description="Disordered" evidence="4">
    <location>
        <begin position="1"/>
        <end position="27"/>
    </location>
</feature>
<feature type="repeat" description="WD" evidence="3">
    <location>
        <begin position="414"/>
        <end position="439"/>
    </location>
</feature>
<evidence type="ECO:0000256" key="3">
    <source>
        <dbReference type="PROSITE-ProRule" id="PRU00221"/>
    </source>
</evidence>
<dbReference type="PANTHER" id="PTHR44472">
    <property type="entry name" value="DDB1- AND CUL4-ASSOCIATED FACTOR 4-RELATED"/>
    <property type="match status" value="1"/>
</dbReference>
<organism evidence="5 6">
    <name type="scientific">Acrasis kona</name>
    <dbReference type="NCBI Taxonomy" id="1008807"/>
    <lineage>
        <taxon>Eukaryota</taxon>
        <taxon>Discoba</taxon>
        <taxon>Heterolobosea</taxon>
        <taxon>Tetramitia</taxon>
        <taxon>Eutetramitia</taxon>
        <taxon>Acrasidae</taxon>
        <taxon>Acrasis</taxon>
    </lineage>
</organism>
<evidence type="ECO:0000256" key="2">
    <source>
        <dbReference type="ARBA" id="ARBA00022737"/>
    </source>
</evidence>
<evidence type="ECO:0000256" key="1">
    <source>
        <dbReference type="ARBA" id="ARBA00022574"/>
    </source>
</evidence>
<dbReference type="PANTHER" id="PTHR44472:SF1">
    <property type="entry name" value="DDB1 AND CUL4 ASSOCIATED FACTOR 4"/>
    <property type="match status" value="1"/>
</dbReference>
<dbReference type="EMBL" id="JAOPGA020000797">
    <property type="protein sequence ID" value="KAL0481860.1"/>
    <property type="molecule type" value="Genomic_DNA"/>
</dbReference>
<evidence type="ECO:0000313" key="5">
    <source>
        <dbReference type="EMBL" id="KAL0481860.1"/>
    </source>
</evidence>
<keyword evidence="6" id="KW-1185">Reference proteome</keyword>
<keyword evidence="2" id="KW-0677">Repeat</keyword>
<evidence type="ECO:0000256" key="4">
    <source>
        <dbReference type="SAM" id="MobiDB-lite"/>
    </source>
</evidence>
<gene>
    <name evidence="5" type="ORF">AKO1_011357</name>
</gene>
<proteinExistence type="predicted"/>
<dbReference type="Proteomes" id="UP001431209">
    <property type="component" value="Unassembled WGS sequence"/>
</dbReference>
<reference evidence="5 6" key="1">
    <citation type="submission" date="2024-03" db="EMBL/GenBank/DDBJ databases">
        <title>The Acrasis kona genome and developmental transcriptomes reveal deep origins of eukaryotic multicellular pathways.</title>
        <authorList>
            <person name="Sheikh S."/>
            <person name="Fu C.-J."/>
            <person name="Brown M.W."/>
            <person name="Baldauf S.L."/>
        </authorList>
    </citation>
    <scope>NUCLEOTIDE SEQUENCE [LARGE SCALE GENOMIC DNA]</scope>
    <source>
        <strain evidence="5 6">ATCC MYA-3509</strain>
    </source>
</reference>
<dbReference type="SUPFAM" id="SSF50978">
    <property type="entry name" value="WD40 repeat-like"/>
    <property type="match status" value="1"/>
</dbReference>
<feature type="compositionally biased region" description="Basic residues" evidence="4">
    <location>
        <begin position="1"/>
        <end position="14"/>
    </location>
</feature>
<dbReference type="InterPro" id="IPR036322">
    <property type="entry name" value="WD40_repeat_dom_sf"/>
</dbReference>
<sequence length="471" mass="52968">MNKSTRPKQKKRRANRLERAQSASRTAEATLNAIRTTTSGQTNIPQLPGHYYDHEQKRYFRIDHTSSFFQQHVAKEATNKQEQQKTKFEDRGSIISHLQKRMLGRVDESTFRSDFAFSRLRKCLTFFSDELKTIMPQNVYSRNISIGNLKSIKFSNPCFDYFVGHNKNQIDLHQFEFNNQKNTSRIVLLHQVFCRSDVTSIQVLPHQNQNHSYVLSSHMGGANSHGDLCLTKISPTPQAPYTHQSIYTCLKKEIWTSALCGDGSGVVSAGITGGGFIFDLSSQKVIIGINSFKSDVLCQSFDESDSNLLWCGRRDGMMSLYDPRTVGSNRHLDPCVSFSTCFVKSPINNILQLKNYGSVVVGNMNGELSLFDIRFIRSTSSKKSIVRMNAVASYQGHLNGVSQHVNISKDPMVGRYLMAGGCDGLLRIWDIHRGGPSLAQIVTSEQITDFLWMDQVGLLGSNTSKAYTVVM</sequence>
<dbReference type="InterPro" id="IPR001680">
    <property type="entry name" value="WD40_rpt"/>
</dbReference>